<evidence type="ECO:0000259" key="2">
    <source>
        <dbReference type="PROSITE" id="PS50025"/>
    </source>
</evidence>
<feature type="domain" description="Laminin G" evidence="2">
    <location>
        <begin position="1"/>
        <end position="87"/>
    </location>
</feature>
<dbReference type="AlphaFoldDB" id="A0A8R1IFX4"/>
<reference evidence="4" key="1">
    <citation type="submission" date="2010-08" db="EMBL/GenBank/DDBJ databases">
        <authorList>
            <consortium name="Caenorhabditis japonica Sequencing Consortium"/>
            <person name="Wilson R.K."/>
        </authorList>
    </citation>
    <scope>NUCLEOTIDE SEQUENCE [LARGE SCALE GENOMIC DNA]</scope>
    <source>
        <strain evidence="4">DF5081</strain>
    </source>
</reference>
<dbReference type="Pfam" id="PF02210">
    <property type="entry name" value="Laminin_G_2"/>
    <property type="match status" value="1"/>
</dbReference>
<dbReference type="Gene3D" id="2.60.120.200">
    <property type="match status" value="1"/>
</dbReference>
<evidence type="ECO:0000313" key="4">
    <source>
        <dbReference type="Proteomes" id="UP000005237"/>
    </source>
</evidence>
<dbReference type="InterPro" id="IPR001791">
    <property type="entry name" value="Laminin_G"/>
</dbReference>
<proteinExistence type="predicted"/>
<protein>
    <submittedName>
        <fullName evidence="3">LAM_G_DOMAIN domain-containing protein</fullName>
    </submittedName>
</protein>
<dbReference type="PROSITE" id="PS50025">
    <property type="entry name" value="LAM_G_DOMAIN"/>
    <property type="match status" value="1"/>
</dbReference>
<reference evidence="3" key="2">
    <citation type="submission" date="2022-06" db="UniProtKB">
        <authorList>
            <consortium name="EnsemblMetazoa"/>
        </authorList>
    </citation>
    <scope>IDENTIFICATION</scope>
    <source>
        <strain evidence="3">DF5081</strain>
    </source>
</reference>
<evidence type="ECO:0000256" key="1">
    <source>
        <dbReference type="PROSITE-ProRule" id="PRU00122"/>
    </source>
</evidence>
<name>A0A8R1IFX4_CAEJA</name>
<dbReference type="EnsemblMetazoa" id="CJA31417.1">
    <property type="protein sequence ID" value="CJA31417.1"/>
    <property type="gene ID" value="WBGene00207264"/>
</dbReference>
<sequence length="95" mass="10662">MTMIVDGRKDEIRQYAPELDWIVNSYAYLGSIPKTNGAREVNRVSFRGCMKKVRYDVDATRILFVNLADQGYGGSVVKTGGDLSYSCHNPSLRIL</sequence>
<dbReference type="Proteomes" id="UP000005237">
    <property type="component" value="Unassembled WGS sequence"/>
</dbReference>
<comment type="caution">
    <text evidence="1">Lacks conserved residue(s) required for the propagation of feature annotation.</text>
</comment>
<keyword evidence="4" id="KW-1185">Reference proteome</keyword>
<organism evidence="3 4">
    <name type="scientific">Caenorhabditis japonica</name>
    <dbReference type="NCBI Taxonomy" id="281687"/>
    <lineage>
        <taxon>Eukaryota</taxon>
        <taxon>Metazoa</taxon>
        <taxon>Ecdysozoa</taxon>
        <taxon>Nematoda</taxon>
        <taxon>Chromadorea</taxon>
        <taxon>Rhabditida</taxon>
        <taxon>Rhabditina</taxon>
        <taxon>Rhabditomorpha</taxon>
        <taxon>Rhabditoidea</taxon>
        <taxon>Rhabditidae</taxon>
        <taxon>Peloderinae</taxon>
        <taxon>Caenorhabditis</taxon>
    </lineage>
</organism>
<evidence type="ECO:0000313" key="3">
    <source>
        <dbReference type="EnsemblMetazoa" id="CJA31417.1"/>
    </source>
</evidence>
<accession>A0A8R1IFX4</accession>